<dbReference type="SUPFAM" id="SSF158682">
    <property type="entry name" value="TerB-like"/>
    <property type="match status" value="1"/>
</dbReference>
<evidence type="ECO:0000313" key="2">
    <source>
        <dbReference type="Proteomes" id="UP000774570"/>
    </source>
</evidence>
<dbReference type="EMBL" id="JAIBOA010000037">
    <property type="protein sequence ID" value="MBW8487627.1"/>
    <property type="molecule type" value="Genomic_DNA"/>
</dbReference>
<keyword evidence="2" id="KW-1185">Reference proteome</keyword>
<gene>
    <name evidence="1" type="ORF">K1Y72_35110</name>
</gene>
<protein>
    <submittedName>
        <fullName evidence="1">Zinc ribbon domain-containing protein</fullName>
    </submittedName>
</protein>
<name>A0ABS7G4H0_9ACTN</name>
<proteinExistence type="predicted"/>
<reference evidence="1 2" key="1">
    <citation type="submission" date="2021-07" db="EMBL/GenBank/DDBJ databases">
        <title>Actinomadura sp. PM05-2 isolated from lichen.</title>
        <authorList>
            <person name="Somphong A."/>
            <person name="Phongsopitanun W."/>
            <person name="Tanasupawat S."/>
            <person name="Peongsungnone V."/>
        </authorList>
    </citation>
    <scope>NUCLEOTIDE SEQUENCE [LARGE SCALE GENOMIC DNA]</scope>
    <source>
        <strain evidence="1 2">PM05-2</strain>
    </source>
</reference>
<comment type="caution">
    <text evidence="1">The sequence shown here is derived from an EMBL/GenBank/DDBJ whole genome shotgun (WGS) entry which is preliminary data.</text>
</comment>
<dbReference type="Proteomes" id="UP000774570">
    <property type="component" value="Unassembled WGS sequence"/>
</dbReference>
<dbReference type="InterPro" id="IPR029024">
    <property type="entry name" value="TerB-like"/>
</dbReference>
<sequence length="205" mass="21695">MLIIFGLRVLLGTIGTGVFHCPQCGGDREYRLRRGRNWFTLFFIPVIPLNRTGGEIVECGTCHGRWTPGVLTVPTAAHLATVPATLVRLAVAQALRSGDVTHGPARDRAVAAVHRAGDPAYDGTVLDADMARPFDQVRAEMARGAGVLAPQVREDVLRAAAEVALADGPLTVSEEETLGAVGADLDLTRVQVTGVLALARQDGGR</sequence>
<accession>A0ABS7G4H0</accession>
<dbReference type="RefSeq" id="WP_220170855.1">
    <property type="nucleotide sequence ID" value="NZ_JAIBOA010000037.1"/>
</dbReference>
<evidence type="ECO:0000313" key="1">
    <source>
        <dbReference type="EMBL" id="MBW8487627.1"/>
    </source>
</evidence>
<organism evidence="1 2">
    <name type="scientific">Actinomadura parmotrematis</name>
    <dbReference type="NCBI Taxonomy" id="2864039"/>
    <lineage>
        <taxon>Bacteria</taxon>
        <taxon>Bacillati</taxon>
        <taxon>Actinomycetota</taxon>
        <taxon>Actinomycetes</taxon>
        <taxon>Streptosporangiales</taxon>
        <taxon>Thermomonosporaceae</taxon>
        <taxon>Actinomadura</taxon>
    </lineage>
</organism>